<dbReference type="HOGENOM" id="CLU_190860_0_0_1"/>
<dbReference type="GeneID" id="96901840"/>
<dbReference type="KEGG" id="ncs:NCAS_0B01960"/>
<reference key="2">
    <citation type="submission" date="2011-08" db="EMBL/GenBank/DDBJ databases">
        <title>Genome sequence of Naumovozyma castellii.</title>
        <authorList>
            <person name="Gordon J.L."/>
            <person name="Armisen D."/>
            <person name="Proux-Wera E."/>
            <person name="OhEigeartaigh S.S."/>
            <person name="Byrne K.P."/>
            <person name="Wolfe K.H."/>
        </authorList>
    </citation>
    <scope>NUCLEOTIDE SEQUENCE</scope>
    <source>
        <strain>Type strain:CBS 4309</strain>
    </source>
</reference>
<keyword evidence="1" id="KW-0472">Membrane</keyword>
<dbReference type="eggNOG" id="ENOG502SXJV">
    <property type="taxonomic scope" value="Eukaryota"/>
</dbReference>
<keyword evidence="1" id="KW-1133">Transmembrane helix</keyword>
<keyword evidence="3" id="KW-1185">Reference proteome</keyword>
<proteinExistence type="predicted"/>
<dbReference type="InParanoid" id="G0VBF4"/>
<sequence length="77" mass="9322">MHQKVVGALVLFVTYLILGSVLTFFIFFKEDTKIYYWCWLLLLPLMMWLWVLIAWFDSEMFRNAKPNKRDQGTKKDL</sequence>
<protein>
    <submittedName>
        <fullName evidence="2">Uncharacterized protein</fullName>
    </submittedName>
</protein>
<accession>G0VBF4</accession>
<keyword evidence="1" id="KW-0812">Transmembrane</keyword>
<reference evidence="2 3" key="1">
    <citation type="journal article" date="2011" name="Proc. Natl. Acad. Sci. U.S.A.">
        <title>Evolutionary erosion of yeast sex chromosomes by mating-type switching accidents.</title>
        <authorList>
            <person name="Gordon J.L."/>
            <person name="Armisen D."/>
            <person name="Proux-Wera E."/>
            <person name="Oheigeartaigh S.S."/>
            <person name="Byrne K.P."/>
            <person name="Wolfe K.H."/>
        </authorList>
    </citation>
    <scope>NUCLEOTIDE SEQUENCE [LARGE SCALE GENOMIC DNA]</scope>
    <source>
        <strain evidence="3">ATCC 76901 / BCRC 22586 / CBS 4309 / NBRC 1992 / NRRL Y-12630</strain>
    </source>
</reference>
<organism evidence="2 3">
    <name type="scientific">Naumovozyma castellii</name>
    <name type="common">Yeast</name>
    <name type="synonym">Saccharomyces castellii</name>
    <dbReference type="NCBI Taxonomy" id="27288"/>
    <lineage>
        <taxon>Eukaryota</taxon>
        <taxon>Fungi</taxon>
        <taxon>Dikarya</taxon>
        <taxon>Ascomycota</taxon>
        <taxon>Saccharomycotina</taxon>
        <taxon>Saccharomycetes</taxon>
        <taxon>Saccharomycetales</taxon>
        <taxon>Saccharomycetaceae</taxon>
        <taxon>Naumovozyma</taxon>
    </lineage>
</organism>
<evidence type="ECO:0000313" key="3">
    <source>
        <dbReference type="Proteomes" id="UP000001640"/>
    </source>
</evidence>
<dbReference type="AlphaFoldDB" id="G0VBF4"/>
<name>G0VBF4_NAUCA</name>
<dbReference type="STRING" id="1064592.G0VBF4"/>
<dbReference type="EMBL" id="HE576753">
    <property type="protein sequence ID" value="CCC68280.1"/>
    <property type="molecule type" value="Genomic_DNA"/>
</dbReference>
<dbReference type="FunCoup" id="G0VBF4">
    <property type="interactions" value="27"/>
</dbReference>
<dbReference type="OMA" id="WALIAWC"/>
<evidence type="ECO:0000313" key="2">
    <source>
        <dbReference type="EMBL" id="CCC68280.1"/>
    </source>
</evidence>
<dbReference type="Proteomes" id="UP000001640">
    <property type="component" value="Chromosome 2"/>
</dbReference>
<feature type="transmembrane region" description="Helical" evidence="1">
    <location>
        <begin position="7"/>
        <end position="28"/>
    </location>
</feature>
<gene>
    <name evidence="2" type="primary">NCAS0B01960</name>
    <name evidence="2" type="ordered locus">NCAS_0B01960</name>
</gene>
<feature type="transmembrane region" description="Helical" evidence="1">
    <location>
        <begin position="34"/>
        <end position="56"/>
    </location>
</feature>
<dbReference type="RefSeq" id="XP_003674654.1">
    <property type="nucleotide sequence ID" value="XM_003674606.1"/>
</dbReference>
<evidence type="ECO:0000256" key="1">
    <source>
        <dbReference type="SAM" id="Phobius"/>
    </source>
</evidence>